<sequence length="72" mass="8456">MSARHTYVIQYQLTILVLPNHPHDNKGGSKMVYKKQWLREKQKVGELSYRTKKLKKNKLYIIQLQGSASFPP</sequence>
<accession>A0A0E9XGV8</accession>
<reference evidence="1" key="1">
    <citation type="submission" date="2014-11" db="EMBL/GenBank/DDBJ databases">
        <authorList>
            <person name="Amaro Gonzalez C."/>
        </authorList>
    </citation>
    <scope>NUCLEOTIDE SEQUENCE</scope>
</reference>
<evidence type="ECO:0000313" key="1">
    <source>
        <dbReference type="EMBL" id="JAI01076.1"/>
    </source>
</evidence>
<reference evidence="1" key="2">
    <citation type="journal article" date="2015" name="Fish Shellfish Immunol.">
        <title>Early steps in the European eel (Anguilla anguilla)-Vibrio vulnificus interaction in the gills: Role of the RtxA13 toxin.</title>
        <authorList>
            <person name="Callol A."/>
            <person name="Pajuelo D."/>
            <person name="Ebbesson L."/>
            <person name="Teles M."/>
            <person name="MacKenzie S."/>
            <person name="Amaro C."/>
        </authorList>
    </citation>
    <scope>NUCLEOTIDE SEQUENCE</scope>
</reference>
<dbReference type="EMBL" id="GBXM01007502">
    <property type="protein sequence ID" value="JAI01076.1"/>
    <property type="molecule type" value="Transcribed_RNA"/>
</dbReference>
<protein>
    <submittedName>
        <fullName evidence="1">Uncharacterized protein</fullName>
    </submittedName>
</protein>
<name>A0A0E9XGV8_ANGAN</name>
<proteinExistence type="predicted"/>
<organism evidence="1">
    <name type="scientific">Anguilla anguilla</name>
    <name type="common">European freshwater eel</name>
    <name type="synonym">Muraena anguilla</name>
    <dbReference type="NCBI Taxonomy" id="7936"/>
    <lineage>
        <taxon>Eukaryota</taxon>
        <taxon>Metazoa</taxon>
        <taxon>Chordata</taxon>
        <taxon>Craniata</taxon>
        <taxon>Vertebrata</taxon>
        <taxon>Euteleostomi</taxon>
        <taxon>Actinopterygii</taxon>
        <taxon>Neopterygii</taxon>
        <taxon>Teleostei</taxon>
        <taxon>Anguilliformes</taxon>
        <taxon>Anguillidae</taxon>
        <taxon>Anguilla</taxon>
    </lineage>
</organism>
<dbReference type="AlphaFoldDB" id="A0A0E9XGV8"/>